<evidence type="ECO:0000313" key="2">
    <source>
        <dbReference type="Proteomes" id="UP000245206"/>
    </source>
</evidence>
<keyword evidence="2" id="KW-1185">Reference proteome</keyword>
<dbReference type="Proteomes" id="UP000245206">
    <property type="component" value="Unassembled WGS sequence"/>
</dbReference>
<dbReference type="AlphaFoldDB" id="A0A2P2DGJ9"/>
<proteinExistence type="predicted"/>
<gene>
    <name evidence="1" type="ORF">LPTSP2_30700</name>
</gene>
<accession>A0A2P2DGJ9</accession>
<sequence>MKVPNMKNQMALILCLGLVSQCTFGSVGDREEEKLVILQNLIFFSNNQTIPIGTNLRSYDDQADDNINQFSLTSPSPTSFNISIQSSTYINWETGSYRINPPSQILGVSTTSSERSTAVAKTHTPYTVPLDLPADDLYGKTYPFLNAGTISNITQFNSTMETGASFLFSNTKVTNMPLGVVALANVSWEEIYIRMDITGGTTKSVTILLPQGSKTITPKCKIPIKNGRSGNIEILFSLSSLFQDRTVSGTPIRFLETLSGKFENPVVISKVSNVDLYNILQQNLQAEDIVFSFPGCFPGVER</sequence>
<organism evidence="1 2">
    <name type="scientific">Leptospira ellinghausenii</name>
    <dbReference type="NCBI Taxonomy" id="1917822"/>
    <lineage>
        <taxon>Bacteria</taxon>
        <taxon>Pseudomonadati</taxon>
        <taxon>Spirochaetota</taxon>
        <taxon>Spirochaetia</taxon>
        <taxon>Leptospirales</taxon>
        <taxon>Leptospiraceae</taxon>
        <taxon>Leptospira</taxon>
    </lineage>
</organism>
<comment type="caution">
    <text evidence="1">The sequence shown here is derived from an EMBL/GenBank/DDBJ whole genome shotgun (WGS) entry which is preliminary data.</text>
</comment>
<evidence type="ECO:0000313" key="1">
    <source>
        <dbReference type="EMBL" id="GBF43767.1"/>
    </source>
</evidence>
<keyword evidence="1" id="KW-0449">Lipoprotein</keyword>
<dbReference type="EMBL" id="BFAZ01000009">
    <property type="protein sequence ID" value="GBF43767.1"/>
    <property type="molecule type" value="Genomic_DNA"/>
</dbReference>
<name>A0A2P2DGJ9_9LEPT</name>
<reference evidence="2" key="1">
    <citation type="journal article" date="2019" name="Microbiol. Immunol.">
        <title>Molecular and phenotypic characterization of Leptospira johnsonii sp. nov., Leptospira ellinghausenii sp. nov. and Leptospira ryugenii sp. nov. isolated from soil and water in Japan.</title>
        <authorList>
            <person name="Masuzawa T."/>
            <person name="Saito M."/>
            <person name="Nakao R."/>
            <person name="Nikaido Y."/>
            <person name="Matsumoto M."/>
            <person name="Ogawa M."/>
            <person name="Yokoyama M."/>
            <person name="Hidaka Y."/>
            <person name="Tomita J."/>
            <person name="Sakakibara K."/>
            <person name="Suzuki K."/>
            <person name="Yasuda S."/>
            <person name="Sato H."/>
            <person name="Yamaguchi M."/>
            <person name="Yoshida S.I."/>
            <person name="Koizumi N."/>
            <person name="Kawamura Y."/>
        </authorList>
    </citation>
    <scope>NUCLEOTIDE SEQUENCE [LARGE SCALE GENOMIC DNA]</scope>
    <source>
        <strain evidence="2">E18</strain>
    </source>
</reference>
<protein>
    <submittedName>
        <fullName evidence="1">Lipoprotein</fullName>
    </submittedName>
</protein>